<reference evidence="7" key="1">
    <citation type="submission" date="2023-09" db="UniProtKB">
        <authorList>
            <consortium name="Ensembl"/>
        </authorList>
    </citation>
    <scope>IDENTIFICATION</scope>
</reference>
<evidence type="ECO:0000259" key="6">
    <source>
        <dbReference type="PROSITE" id="PS50913"/>
    </source>
</evidence>
<evidence type="ECO:0000256" key="5">
    <source>
        <dbReference type="SAM" id="MobiDB-lite"/>
    </source>
</evidence>
<evidence type="ECO:0000256" key="2">
    <source>
        <dbReference type="ARBA" id="ARBA00023034"/>
    </source>
</evidence>
<dbReference type="GO" id="GO:0000139">
    <property type="term" value="C:Golgi membrane"/>
    <property type="evidence" value="ECO:0007669"/>
    <property type="project" value="UniProtKB-SubCell"/>
</dbReference>
<organism evidence="7">
    <name type="scientific">Castor canadensis</name>
    <name type="common">American beaver</name>
    <dbReference type="NCBI Taxonomy" id="51338"/>
    <lineage>
        <taxon>Eukaryota</taxon>
        <taxon>Metazoa</taxon>
        <taxon>Chordata</taxon>
        <taxon>Craniata</taxon>
        <taxon>Vertebrata</taxon>
        <taxon>Euteleostomi</taxon>
        <taxon>Mammalia</taxon>
        <taxon>Eutheria</taxon>
        <taxon>Euarchontoglires</taxon>
        <taxon>Glires</taxon>
        <taxon>Rodentia</taxon>
        <taxon>Castorimorpha</taxon>
        <taxon>Castoridae</taxon>
        <taxon>Castor</taxon>
    </lineage>
</organism>
<feature type="region of interest" description="Disordered" evidence="5">
    <location>
        <begin position="359"/>
        <end position="385"/>
    </location>
</feature>
<keyword evidence="2" id="KW-0333">Golgi apparatus</keyword>
<evidence type="ECO:0000256" key="4">
    <source>
        <dbReference type="SAM" id="Coils"/>
    </source>
</evidence>
<dbReference type="GO" id="GO:0006888">
    <property type="term" value="P:endoplasmic reticulum to Golgi vesicle-mediated transport"/>
    <property type="evidence" value="ECO:0007669"/>
    <property type="project" value="TreeGrafter"/>
</dbReference>
<name>A0A8C0WNC1_CASCN</name>
<accession>A0A8C0WNC1</accession>
<evidence type="ECO:0000313" key="7">
    <source>
        <dbReference type="Ensembl" id="ENSCCNP00000013556.1"/>
    </source>
</evidence>
<dbReference type="Pfam" id="PF10375">
    <property type="entry name" value="GRAB"/>
    <property type="match status" value="1"/>
</dbReference>
<feature type="coiled-coil region" evidence="4">
    <location>
        <begin position="78"/>
        <end position="144"/>
    </location>
</feature>
<proteinExistence type="predicted"/>
<dbReference type="PANTHER" id="PTHR18921">
    <property type="entry name" value="MYOSIN HEAVY CHAIN - RELATED"/>
    <property type="match status" value="1"/>
</dbReference>
<keyword evidence="3 4" id="KW-0175">Coiled coil</keyword>
<protein>
    <recommendedName>
        <fullName evidence="6">GRIP domain-containing protein</fullName>
    </recommendedName>
</protein>
<dbReference type="PANTHER" id="PTHR18921:SF2">
    <property type="entry name" value="THYROID RECEPTOR-INTERACTING PROTEIN 11"/>
    <property type="match status" value="1"/>
</dbReference>
<dbReference type="InterPro" id="IPR019459">
    <property type="entry name" value="GRAB"/>
</dbReference>
<comment type="subcellular location">
    <subcellularLocation>
        <location evidence="1">Golgi apparatus membrane</location>
        <topology evidence="1">Peripheral membrane protein</topology>
    </subcellularLocation>
</comment>
<sequence>MDISKLKVENEKLFSLMLQEKELEYHSMKEKALAFEQLLKEKEQGEAGELNQLLNTVKSMQEKTITFQQERDQGMLSLEQKQMENSALQNEVQHLHDKESWLKQELNRLRNHLSEREESHTQELLAVEDREAKLRNKVMSLEEKLVLSSNAMKNANHQMDQEHYQQQTKAMYSAELEKQVIAEWKKKAENLEVKVSLLQEHLDEANTALESASRLTEQLELKEEQIEELKKQSELQQEMLDDTQKKLMNLVNSTEGSVDKVLMRNLLIGYFRTPINKRHEVLQLMGSILGMKKKEMEQLFNEDEGGELKSVPNTPLTTNQQSVLNSSFSELFVKFLETESHPSIPIAKLSVNDIKPLDSGGRKLDTNATTSFKGTSEPRAGKRADVNPFLAPCSAAVPLTNSAGLRHGEPEHLLLKLISDVLPMFTPLLVPPDNSTYVVLKAIGD</sequence>
<dbReference type="Ensembl" id="ENSCCNT00000017790.1">
    <property type="protein sequence ID" value="ENSCCNP00000013556.1"/>
    <property type="gene ID" value="ENSCCNG00000014062.1"/>
</dbReference>
<dbReference type="GO" id="GO:0031267">
    <property type="term" value="F:small GTPase binding"/>
    <property type="evidence" value="ECO:0007669"/>
    <property type="project" value="TreeGrafter"/>
</dbReference>
<dbReference type="InterPro" id="IPR000237">
    <property type="entry name" value="GRIP_dom"/>
</dbReference>
<dbReference type="GO" id="GO:0007030">
    <property type="term" value="P:Golgi organization"/>
    <property type="evidence" value="ECO:0007669"/>
    <property type="project" value="TreeGrafter"/>
</dbReference>
<dbReference type="PROSITE" id="PS50913">
    <property type="entry name" value="GRIP"/>
    <property type="match status" value="1"/>
</dbReference>
<feature type="coiled-coil region" evidence="4">
    <location>
        <begin position="174"/>
        <end position="246"/>
    </location>
</feature>
<evidence type="ECO:0000256" key="1">
    <source>
        <dbReference type="ARBA" id="ARBA00004395"/>
    </source>
</evidence>
<dbReference type="AlphaFoldDB" id="A0A8C0WNC1"/>
<evidence type="ECO:0000256" key="3">
    <source>
        <dbReference type="ARBA" id="ARBA00023054"/>
    </source>
</evidence>
<feature type="domain" description="GRIP" evidence="6">
    <location>
        <begin position="253"/>
        <end position="302"/>
    </location>
</feature>